<dbReference type="STRING" id="747676.F4RYW0"/>
<dbReference type="SMART" id="SM00343">
    <property type="entry name" value="ZnF_C2HC"/>
    <property type="match status" value="3"/>
</dbReference>
<dbReference type="PROSITE" id="PS50158">
    <property type="entry name" value="ZF_CCHC"/>
    <property type="match status" value="2"/>
</dbReference>
<dbReference type="GeneID" id="18923988"/>
<evidence type="ECO:0000259" key="4">
    <source>
        <dbReference type="PROSITE" id="PS50158"/>
    </source>
</evidence>
<keyword evidence="2" id="KW-0479">Metal-binding</keyword>
<dbReference type="Gene3D" id="4.10.60.10">
    <property type="entry name" value="Zinc finger, CCHC-type"/>
    <property type="match status" value="1"/>
</dbReference>
<keyword evidence="1" id="KW-0507">mRNA processing</keyword>
<dbReference type="GO" id="GO:0006397">
    <property type="term" value="P:mRNA processing"/>
    <property type="evidence" value="ECO:0007669"/>
    <property type="project" value="UniProtKB-KW"/>
</dbReference>
<dbReference type="GO" id="GO:0003676">
    <property type="term" value="F:nucleic acid binding"/>
    <property type="evidence" value="ECO:0007669"/>
    <property type="project" value="InterPro"/>
</dbReference>
<dbReference type="KEGG" id="mlr:MELLADRAFT_110161"/>
<evidence type="ECO:0000256" key="1">
    <source>
        <dbReference type="ARBA" id="ARBA00022664"/>
    </source>
</evidence>
<feature type="domain" description="CCHC-type" evidence="4">
    <location>
        <begin position="33"/>
        <end position="46"/>
    </location>
</feature>
<proteinExistence type="predicted"/>
<dbReference type="InParanoid" id="F4RYW0"/>
<dbReference type="Pfam" id="PF00098">
    <property type="entry name" value="zf-CCHC"/>
    <property type="match status" value="3"/>
</dbReference>
<keyword evidence="6" id="KW-1185">Reference proteome</keyword>
<evidence type="ECO:0000313" key="5">
    <source>
        <dbReference type="EMBL" id="EGG02316.1"/>
    </source>
</evidence>
<dbReference type="HOGENOM" id="CLU_1129267_0_0_1"/>
<evidence type="ECO:0000256" key="3">
    <source>
        <dbReference type="SAM" id="MobiDB-lite"/>
    </source>
</evidence>
<dbReference type="InterPro" id="IPR036875">
    <property type="entry name" value="Znf_CCHC_sf"/>
</dbReference>
<reference evidence="6" key="1">
    <citation type="journal article" date="2011" name="Proc. Natl. Acad. Sci. U.S.A.">
        <title>Obligate biotrophy features unraveled by the genomic analysis of rust fungi.</title>
        <authorList>
            <person name="Duplessis S."/>
            <person name="Cuomo C.A."/>
            <person name="Lin Y.-C."/>
            <person name="Aerts A."/>
            <person name="Tisserant E."/>
            <person name="Veneault-Fourrey C."/>
            <person name="Joly D.L."/>
            <person name="Hacquard S."/>
            <person name="Amselem J."/>
            <person name="Cantarel B.L."/>
            <person name="Chiu R."/>
            <person name="Coutinho P.M."/>
            <person name="Feau N."/>
            <person name="Field M."/>
            <person name="Frey P."/>
            <person name="Gelhaye E."/>
            <person name="Goldberg J."/>
            <person name="Grabherr M.G."/>
            <person name="Kodira C.D."/>
            <person name="Kohler A."/>
            <person name="Kuees U."/>
            <person name="Lindquist E.A."/>
            <person name="Lucas S.M."/>
            <person name="Mago R."/>
            <person name="Mauceli E."/>
            <person name="Morin E."/>
            <person name="Murat C."/>
            <person name="Pangilinan J.L."/>
            <person name="Park R."/>
            <person name="Pearson M."/>
            <person name="Quesneville H."/>
            <person name="Rouhier N."/>
            <person name="Sakthikumar S."/>
            <person name="Salamov A.A."/>
            <person name="Schmutz J."/>
            <person name="Selles B."/>
            <person name="Shapiro H."/>
            <person name="Tanguay P."/>
            <person name="Tuskan G.A."/>
            <person name="Henrissat B."/>
            <person name="Van de Peer Y."/>
            <person name="Rouze P."/>
            <person name="Ellis J.G."/>
            <person name="Dodds P.N."/>
            <person name="Schein J.E."/>
            <person name="Zhong S."/>
            <person name="Hamelin R.C."/>
            <person name="Grigoriev I.V."/>
            <person name="Szabo L.J."/>
            <person name="Martin F."/>
        </authorList>
    </citation>
    <scope>NUCLEOTIDE SEQUENCE [LARGE SCALE GENOMIC DNA]</scope>
    <source>
        <strain evidence="6">98AG31 / pathotype 3-4-7</strain>
    </source>
</reference>
<protein>
    <recommendedName>
        <fullName evidence="4">CCHC-type domain-containing protein</fullName>
    </recommendedName>
</protein>
<dbReference type="OrthoDB" id="2500404at2759"/>
<dbReference type="Proteomes" id="UP000001072">
    <property type="component" value="Unassembled WGS sequence"/>
</dbReference>
<feature type="region of interest" description="Disordered" evidence="3">
    <location>
        <begin position="226"/>
        <end position="246"/>
    </location>
</feature>
<keyword evidence="2" id="KW-0862">Zinc</keyword>
<feature type="domain" description="CCHC-type" evidence="4">
    <location>
        <begin position="224"/>
        <end position="236"/>
    </location>
</feature>
<dbReference type="InterPro" id="IPR001878">
    <property type="entry name" value="Znf_CCHC"/>
</dbReference>
<dbReference type="AlphaFoldDB" id="F4RYW0"/>
<accession>F4RYW0</accession>
<gene>
    <name evidence="5" type="ORF">MELLADRAFT_110161</name>
</gene>
<keyword evidence="2" id="KW-0863">Zinc-finger</keyword>
<dbReference type="SUPFAM" id="SSF57756">
    <property type="entry name" value="Retrovirus zinc finger-like domains"/>
    <property type="match status" value="1"/>
</dbReference>
<organism evidence="6">
    <name type="scientific">Melampsora larici-populina (strain 98AG31 / pathotype 3-4-7)</name>
    <name type="common">Poplar leaf rust fungus</name>
    <dbReference type="NCBI Taxonomy" id="747676"/>
    <lineage>
        <taxon>Eukaryota</taxon>
        <taxon>Fungi</taxon>
        <taxon>Dikarya</taxon>
        <taxon>Basidiomycota</taxon>
        <taxon>Pucciniomycotina</taxon>
        <taxon>Pucciniomycetes</taxon>
        <taxon>Pucciniales</taxon>
        <taxon>Melampsoraceae</taxon>
        <taxon>Melampsora</taxon>
    </lineage>
</organism>
<sequence length="246" mass="25550">MFPISTSIIRYADLNLTVGHMAAACPKAGTPSCYNCGADGHISKDCSSAPVPKNCYNCGESGHITLIDLPFIDAYNLVSRAVIVLNSIMVTPVVVVAAVAETVVVLNAINVVRLATSLALALKLAKIQVGATEAIINQDAVVVATTVSTTVTVVEAVPPNPATHVVEWAIYLETAFKHKNASIAVKSVTSVEIAPNPNQRPVTTLGCETSILELIEAKPHLPSQCGEAGHISKDCPTAPSGDTTAA</sequence>
<dbReference type="GO" id="GO:0008270">
    <property type="term" value="F:zinc ion binding"/>
    <property type="evidence" value="ECO:0007669"/>
    <property type="project" value="UniProtKB-KW"/>
</dbReference>
<evidence type="ECO:0000313" key="6">
    <source>
        <dbReference type="Proteomes" id="UP000001072"/>
    </source>
</evidence>
<dbReference type="RefSeq" id="XP_007414301.1">
    <property type="nucleotide sequence ID" value="XM_007414239.1"/>
</dbReference>
<evidence type="ECO:0000256" key="2">
    <source>
        <dbReference type="PROSITE-ProRule" id="PRU00047"/>
    </source>
</evidence>
<name>F4RYW0_MELLP</name>
<dbReference type="EMBL" id="GL883131">
    <property type="protein sequence ID" value="EGG02316.1"/>
    <property type="molecule type" value="Genomic_DNA"/>
</dbReference>
<dbReference type="VEuPathDB" id="FungiDB:MELLADRAFT_110161"/>